<keyword evidence="4" id="KW-1185">Reference proteome</keyword>
<feature type="coiled-coil region" evidence="1">
    <location>
        <begin position="159"/>
        <end position="186"/>
    </location>
</feature>
<dbReference type="Proteomes" id="UP000828390">
    <property type="component" value="Unassembled WGS sequence"/>
</dbReference>
<organism evidence="3 4">
    <name type="scientific">Dreissena polymorpha</name>
    <name type="common">Zebra mussel</name>
    <name type="synonym">Mytilus polymorpha</name>
    <dbReference type="NCBI Taxonomy" id="45954"/>
    <lineage>
        <taxon>Eukaryota</taxon>
        <taxon>Metazoa</taxon>
        <taxon>Spiralia</taxon>
        <taxon>Lophotrochozoa</taxon>
        <taxon>Mollusca</taxon>
        <taxon>Bivalvia</taxon>
        <taxon>Autobranchia</taxon>
        <taxon>Heteroconchia</taxon>
        <taxon>Euheterodonta</taxon>
        <taxon>Imparidentia</taxon>
        <taxon>Neoheterodontei</taxon>
        <taxon>Myida</taxon>
        <taxon>Dreissenoidea</taxon>
        <taxon>Dreissenidae</taxon>
        <taxon>Dreissena</taxon>
    </lineage>
</organism>
<dbReference type="PANTHER" id="PTHR23095:SF43">
    <property type="entry name" value="PARANEOPLASTIC ANTIGEN-LIKE PROTEIN 8C"/>
    <property type="match status" value="1"/>
</dbReference>
<accession>A0A9D4DF15</accession>
<reference evidence="3" key="1">
    <citation type="journal article" date="2019" name="bioRxiv">
        <title>The Genome of the Zebra Mussel, Dreissena polymorpha: A Resource for Invasive Species Research.</title>
        <authorList>
            <person name="McCartney M.A."/>
            <person name="Auch B."/>
            <person name="Kono T."/>
            <person name="Mallez S."/>
            <person name="Zhang Y."/>
            <person name="Obille A."/>
            <person name="Becker A."/>
            <person name="Abrahante J.E."/>
            <person name="Garbe J."/>
            <person name="Badalamenti J.P."/>
            <person name="Herman A."/>
            <person name="Mangelson H."/>
            <person name="Liachko I."/>
            <person name="Sullivan S."/>
            <person name="Sone E.D."/>
            <person name="Koren S."/>
            <person name="Silverstein K.A.T."/>
            <person name="Beckman K.B."/>
            <person name="Gohl D.M."/>
        </authorList>
    </citation>
    <scope>NUCLEOTIDE SEQUENCE</scope>
    <source>
        <strain evidence="3">Duluth1</strain>
        <tissue evidence="3">Whole animal</tissue>
    </source>
</reference>
<dbReference type="InterPro" id="IPR026523">
    <property type="entry name" value="PNMA"/>
</dbReference>
<proteinExistence type="predicted"/>
<gene>
    <name evidence="3" type="ORF">DPMN_181755</name>
</gene>
<dbReference type="Pfam" id="PF14893">
    <property type="entry name" value="PNMA"/>
    <property type="match status" value="1"/>
</dbReference>
<sequence>MMKSGIYHQDVLRQSIRNSITGKPRKVLTTLKPDASRQEILTTLETNFGDIKTGQSVMEEFYNAKQEKYEDISTWAIRLETLIQKAINRNEIQEDNEDTMLTTRFWRHIHYTELRNATRVYFETVSTFEELKVKVRREEQEMAVCKGTELPKESNVLHIDEQMKILKDLTEKMNLMEKKLNEMSREKPSQNRN</sequence>
<evidence type="ECO:0000259" key="2">
    <source>
        <dbReference type="Pfam" id="PF14893"/>
    </source>
</evidence>
<evidence type="ECO:0000256" key="1">
    <source>
        <dbReference type="SAM" id="Coils"/>
    </source>
</evidence>
<dbReference type="EMBL" id="JAIWYP010000010">
    <property type="protein sequence ID" value="KAH3747330.1"/>
    <property type="molecule type" value="Genomic_DNA"/>
</dbReference>
<protein>
    <recommendedName>
        <fullName evidence="2">Paraneoplastic antigen Ma-like C-terminal domain-containing protein</fullName>
    </recommendedName>
</protein>
<dbReference type="PANTHER" id="PTHR23095">
    <property type="entry name" value="PARANEOPLASTIC ANTIGEN"/>
    <property type="match status" value="1"/>
</dbReference>
<feature type="domain" description="Paraneoplastic antigen Ma-like C-terminal" evidence="2">
    <location>
        <begin position="26"/>
        <end position="105"/>
    </location>
</feature>
<dbReference type="InterPro" id="IPR048270">
    <property type="entry name" value="PNMA_C"/>
</dbReference>
<name>A0A9D4DF15_DREPO</name>
<dbReference type="AlphaFoldDB" id="A0A9D4DF15"/>
<evidence type="ECO:0000313" key="3">
    <source>
        <dbReference type="EMBL" id="KAH3747330.1"/>
    </source>
</evidence>
<evidence type="ECO:0000313" key="4">
    <source>
        <dbReference type="Proteomes" id="UP000828390"/>
    </source>
</evidence>
<reference evidence="3" key="2">
    <citation type="submission" date="2020-11" db="EMBL/GenBank/DDBJ databases">
        <authorList>
            <person name="McCartney M.A."/>
            <person name="Auch B."/>
            <person name="Kono T."/>
            <person name="Mallez S."/>
            <person name="Becker A."/>
            <person name="Gohl D.M."/>
            <person name="Silverstein K.A.T."/>
            <person name="Koren S."/>
            <person name="Bechman K.B."/>
            <person name="Herman A."/>
            <person name="Abrahante J.E."/>
            <person name="Garbe J."/>
        </authorList>
    </citation>
    <scope>NUCLEOTIDE SEQUENCE</scope>
    <source>
        <strain evidence="3">Duluth1</strain>
        <tissue evidence="3">Whole animal</tissue>
    </source>
</reference>
<keyword evidence="1" id="KW-0175">Coiled coil</keyword>
<comment type="caution">
    <text evidence="3">The sequence shown here is derived from an EMBL/GenBank/DDBJ whole genome shotgun (WGS) entry which is preliminary data.</text>
</comment>